<evidence type="ECO:0000259" key="1">
    <source>
        <dbReference type="Pfam" id="PF12146"/>
    </source>
</evidence>
<dbReference type="Proteomes" id="UP000291483">
    <property type="component" value="Unassembled WGS sequence"/>
</dbReference>
<dbReference type="RefSeq" id="WP_130506826.1">
    <property type="nucleotide sequence ID" value="NZ_SHLC01000001.1"/>
</dbReference>
<protein>
    <submittedName>
        <fullName evidence="2">Alpha-beta hydrolase superfamily lysophospholipase</fullName>
    </submittedName>
</protein>
<dbReference type="Pfam" id="PF12146">
    <property type="entry name" value="Hydrolase_4"/>
    <property type="match status" value="1"/>
</dbReference>
<dbReference type="EMBL" id="SHLC01000001">
    <property type="protein sequence ID" value="RZU66661.1"/>
    <property type="molecule type" value="Genomic_DNA"/>
</dbReference>
<gene>
    <name evidence="2" type="ORF">EV379_3027</name>
</gene>
<feature type="domain" description="Serine aminopeptidase S33" evidence="1">
    <location>
        <begin position="58"/>
        <end position="210"/>
    </location>
</feature>
<evidence type="ECO:0000313" key="2">
    <source>
        <dbReference type="EMBL" id="RZU66661.1"/>
    </source>
</evidence>
<keyword evidence="2" id="KW-0378">Hydrolase</keyword>
<proteinExistence type="predicted"/>
<organism evidence="2 3">
    <name type="scientific">Microterricola gilva</name>
    <dbReference type="NCBI Taxonomy" id="393267"/>
    <lineage>
        <taxon>Bacteria</taxon>
        <taxon>Bacillati</taxon>
        <taxon>Actinomycetota</taxon>
        <taxon>Actinomycetes</taxon>
        <taxon>Micrococcales</taxon>
        <taxon>Microbacteriaceae</taxon>
        <taxon>Microterricola</taxon>
    </lineage>
</organism>
<dbReference type="OrthoDB" id="9801217at2"/>
<dbReference type="AlphaFoldDB" id="A0A4Q8AR09"/>
<name>A0A4Q8AR09_9MICO</name>
<sequence length="340" mass="37329">MSENRGGERWKPDVLGGHFEQLTLPLKPDVEGEVVATLVRYTALRPLDLRALPADGADVLYVHGWSDYFFQTHLAEYWRSMGARFHALDLRKYGRSLRDYQTPGFVDDLSIYDEDIEAALTAMGHGAPKPGPTVNAGKRRPLILMGHSTGGLTLSLWAGRHPGRAQGLVLNSPWLEFQARGIGREVIAPAVVLGAKVAPLAQLPNVDLGFYTRTVSKEFDGEWEYNMAWRPERGFPTHPAWLKAVLFGHGTVAAGIDVGAPVLSLMSARSTISLVWSPAMMTSDIVLVVDDIAVRSLKLAPGVTVERLDGAIHDVMLSAKPVREAAYAAITRWLRGYFAH</sequence>
<dbReference type="SUPFAM" id="SSF53474">
    <property type="entry name" value="alpha/beta-Hydrolases"/>
    <property type="match status" value="1"/>
</dbReference>
<reference evidence="2 3" key="1">
    <citation type="submission" date="2019-02" db="EMBL/GenBank/DDBJ databases">
        <title>Sequencing the genomes of 1000 actinobacteria strains.</title>
        <authorList>
            <person name="Klenk H.-P."/>
        </authorList>
    </citation>
    <scope>NUCLEOTIDE SEQUENCE [LARGE SCALE GENOMIC DNA]</scope>
    <source>
        <strain evidence="2 3">DSM 18319</strain>
    </source>
</reference>
<keyword evidence="3" id="KW-1185">Reference proteome</keyword>
<evidence type="ECO:0000313" key="3">
    <source>
        <dbReference type="Proteomes" id="UP000291483"/>
    </source>
</evidence>
<dbReference type="Gene3D" id="3.40.50.1820">
    <property type="entry name" value="alpha/beta hydrolase"/>
    <property type="match status" value="1"/>
</dbReference>
<comment type="caution">
    <text evidence="2">The sequence shown here is derived from an EMBL/GenBank/DDBJ whole genome shotgun (WGS) entry which is preliminary data.</text>
</comment>
<dbReference type="InterPro" id="IPR029058">
    <property type="entry name" value="AB_hydrolase_fold"/>
</dbReference>
<dbReference type="GO" id="GO:0016787">
    <property type="term" value="F:hydrolase activity"/>
    <property type="evidence" value="ECO:0007669"/>
    <property type="project" value="UniProtKB-KW"/>
</dbReference>
<dbReference type="InterPro" id="IPR022742">
    <property type="entry name" value="Hydrolase_4"/>
</dbReference>
<accession>A0A4Q8AR09</accession>